<reference evidence="6 7" key="1">
    <citation type="journal article" date="2018" name="New Phytol.">
        <title>Phylogenomics of Endogonaceae and evolution of mycorrhizas within Mucoromycota.</title>
        <authorList>
            <person name="Chang Y."/>
            <person name="Desiro A."/>
            <person name="Na H."/>
            <person name="Sandor L."/>
            <person name="Lipzen A."/>
            <person name="Clum A."/>
            <person name="Barry K."/>
            <person name="Grigoriev I.V."/>
            <person name="Martin F.M."/>
            <person name="Stajich J.E."/>
            <person name="Smith M.E."/>
            <person name="Bonito G."/>
            <person name="Spatafora J.W."/>
        </authorList>
    </citation>
    <scope>NUCLEOTIDE SEQUENCE [LARGE SCALE GENOMIC DNA]</scope>
    <source>
        <strain evidence="6 7">GMNB39</strain>
    </source>
</reference>
<feature type="domain" description="MI" evidence="5">
    <location>
        <begin position="700"/>
        <end position="838"/>
    </location>
</feature>
<dbReference type="GO" id="GO:0005730">
    <property type="term" value="C:nucleolus"/>
    <property type="evidence" value="ECO:0007669"/>
    <property type="project" value="UniProtKB-SubCell"/>
</dbReference>
<dbReference type="GO" id="GO:0042274">
    <property type="term" value="P:ribosomal small subunit biogenesis"/>
    <property type="evidence" value="ECO:0007669"/>
    <property type="project" value="TreeGrafter"/>
</dbReference>
<feature type="compositionally biased region" description="Acidic residues" evidence="4">
    <location>
        <begin position="283"/>
        <end position="328"/>
    </location>
</feature>
<dbReference type="PROSITE" id="PS51366">
    <property type="entry name" value="MI"/>
    <property type="match status" value="1"/>
</dbReference>
<dbReference type="Pfam" id="PF02854">
    <property type="entry name" value="MIF4G"/>
    <property type="match status" value="1"/>
</dbReference>
<proteinExistence type="inferred from homology"/>
<feature type="region of interest" description="Disordered" evidence="4">
    <location>
        <begin position="206"/>
        <end position="371"/>
    </location>
</feature>
<evidence type="ECO:0000256" key="2">
    <source>
        <dbReference type="ARBA" id="ARBA00006856"/>
    </source>
</evidence>
<feature type="compositionally biased region" description="Polar residues" evidence="4">
    <location>
        <begin position="92"/>
        <end position="103"/>
    </location>
</feature>
<dbReference type="SMART" id="SM00544">
    <property type="entry name" value="MA3"/>
    <property type="match status" value="1"/>
</dbReference>
<evidence type="ECO:0000313" key="7">
    <source>
        <dbReference type="Proteomes" id="UP000268093"/>
    </source>
</evidence>
<dbReference type="Gene3D" id="1.25.40.180">
    <property type="match status" value="1"/>
</dbReference>
<gene>
    <name evidence="6" type="ORF">BC936DRAFT_150107</name>
</gene>
<dbReference type="EMBL" id="RBNI01009869">
    <property type="protein sequence ID" value="RUP43986.1"/>
    <property type="molecule type" value="Genomic_DNA"/>
</dbReference>
<dbReference type="OrthoDB" id="361797at2759"/>
<dbReference type="InterPro" id="IPR003890">
    <property type="entry name" value="MIF4G-like_typ-3"/>
</dbReference>
<comment type="caution">
    <text evidence="6">The sequence shown here is derived from an EMBL/GenBank/DDBJ whole genome shotgun (WGS) entry which is preliminary data.</text>
</comment>
<dbReference type="Proteomes" id="UP000268093">
    <property type="component" value="Unassembled WGS sequence"/>
</dbReference>
<dbReference type="SUPFAM" id="SSF48371">
    <property type="entry name" value="ARM repeat"/>
    <property type="match status" value="1"/>
</dbReference>
<keyword evidence="7" id="KW-1185">Reference proteome</keyword>
<dbReference type="GO" id="GO:0003723">
    <property type="term" value="F:RNA binding"/>
    <property type="evidence" value="ECO:0007669"/>
    <property type="project" value="InterPro"/>
</dbReference>
<feature type="compositionally biased region" description="Basic and acidic residues" evidence="4">
    <location>
        <begin position="329"/>
        <end position="361"/>
    </location>
</feature>
<dbReference type="PANTHER" id="PTHR18034:SF4">
    <property type="entry name" value="NUCLEOLAR MIF4G DOMAIN-CONTAINING PROTEIN 1"/>
    <property type="match status" value="1"/>
</dbReference>
<keyword evidence="3" id="KW-0539">Nucleus</keyword>
<dbReference type="InterPro" id="IPR003891">
    <property type="entry name" value="Initiation_fac_eIF4g_MI"/>
</dbReference>
<dbReference type="AlphaFoldDB" id="A0A433CZH6"/>
<evidence type="ECO:0000256" key="3">
    <source>
        <dbReference type="ARBA" id="ARBA00023242"/>
    </source>
</evidence>
<dbReference type="SMART" id="SM00543">
    <property type="entry name" value="MIF4G"/>
    <property type="match status" value="1"/>
</dbReference>
<sequence length="939" mass="106210">MPTTLRHKYRNQRHTQQQRTKSSTTKLPQDLQKQLEAQEDDERTFETRFKNRAQSRKDMRKKQRMDKKRRRVPVPKNLQPEYQPPNKRQKTGPASKTINSVVSSPKKPDIAQKPFTTKGLATENREVSDRALEKLSASNPKFFSLLQTSNLVSSNVTGVNLSDKAFDDDNRDIAEWEKKLGMKKKKSKELGKTWEDEGLADLLDGLDDINVGKKNNKSDEKTVKHNTKAKTGDTVEDMGVGKKRRREPEAMELDSDEKEGSEEELDSGMDDEESYGDLLNGLEDGEDEDGEDEDDEDDNDDEDDDEDENDDMDGFDSGEELGGIEEKDEGALHGREWDAADEHESEEKEQGKDGRDDDRSRPSTISAGRYVPPHLRAAATTKSEQQIRLQRQLQGLLNKLSESNLESILIDVEKCYQLYPRHDVTSTITTIILTTISQKANLLDSFVILYAVVVASLYRLVGVEFAAHFTQTLIESFEQYFRSLMSVSSHTGGDDDLPGGKEAKNLITLVAELYNFQVISCVLVYDLVRLLIEKLDEPSVELLLRVMRASGARLRQDDPTALKDIIQNIQAETAKRDPKSLGSRHKFMLETITNLKNNKVKPVAAAASQGDKEMLLRMKKFLGNLGKKRAMHSTEALRVSLEDIRNVEIKGKWWLVGSSWRDNMVGTESKYSMSAIEAAKDSSATEALIKLARQQGMNTDVRRSVFVVLMSSEDYVDAYERLMKLSLTEVQEREIARVILHCVGNEKIHNPYYGLIANRLCGHNHSFKITFQYCLWDFLREMGETDVGGLEKVKSLESLRVADSLVVPLRRTVNLAKFYAWLVSENALSLVILKSVNFTALRPSSRLFFQLFFGHVIMNSQTRAQVAGRRNAQAVADVFLKVASIPTLAQGVLFFLHHFVRKGKFLSEGPEKDKEKELVMWGCGIVKESVQGAINTVRI</sequence>
<comment type="subcellular location">
    <subcellularLocation>
        <location evidence="1">Nucleus</location>
        <location evidence="1">Nucleolus</location>
    </subcellularLocation>
</comment>
<feature type="compositionally biased region" description="Low complexity" evidence="4">
    <location>
        <begin position="14"/>
        <end position="26"/>
    </location>
</feature>
<evidence type="ECO:0000256" key="4">
    <source>
        <dbReference type="SAM" id="MobiDB-lite"/>
    </source>
</evidence>
<evidence type="ECO:0000259" key="5">
    <source>
        <dbReference type="PROSITE" id="PS51366"/>
    </source>
</evidence>
<evidence type="ECO:0000256" key="1">
    <source>
        <dbReference type="ARBA" id="ARBA00004604"/>
    </source>
</evidence>
<comment type="similarity">
    <text evidence="2">Belongs to the CWC22 family.</text>
</comment>
<protein>
    <recommendedName>
        <fullName evidence="5">MI domain-containing protein</fullName>
    </recommendedName>
</protein>
<dbReference type="InterPro" id="IPR016024">
    <property type="entry name" value="ARM-type_fold"/>
</dbReference>
<dbReference type="InterPro" id="IPR050781">
    <property type="entry name" value="CWC22_splicing_factor"/>
</dbReference>
<dbReference type="PANTHER" id="PTHR18034">
    <property type="entry name" value="CELL CYCLE CONTROL PROTEIN CWF22-RELATED"/>
    <property type="match status" value="1"/>
</dbReference>
<feature type="compositionally biased region" description="Basic residues" evidence="4">
    <location>
        <begin position="1"/>
        <end position="13"/>
    </location>
</feature>
<feature type="compositionally biased region" description="Basic residues" evidence="4">
    <location>
        <begin position="50"/>
        <end position="73"/>
    </location>
</feature>
<feature type="compositionally biased region" description="Acidic residues" evidence="4">
    <location>
        <begin position="250"/>
        <end position="275"/>
    </location>
</feature>
<organism evidence="6 7">
    <name type="scientific">Jimgerdemannia flammicorona</name>
    <dbReference type="NCBI Taxonomy" id="994334"/>
    <lineage>
        <taxon>Eukaryota</taxon>
        <taxon>Fungi</taxon>
        <taxon>Fungi incertae sedis</taxon>
        <taxon>Mucoromycota</taxon>
        <taxon>Mucoromycotina</taxon>
        <taxon>Endogonomycetes</taxon>
        <taxon>Endogonales</taxon>
        <taxon>Endogonaceae</taxon>
        <taxon>Jimgerdemannia</taxon>
    </lineage>
</organism>
<dbReference type="Pfam" id="PF02847">
    <property type="entry name" value="MA3"/>
    <property type="match status" value="1"/>
</dbReference>
<feature type="region of interest" description="Disordered" evidence="4">
    <location>
        <begin position="1"/>
        <end position="122"/>
    </location>
</feature>
<accession>A0A433CZH6</accession>
<name>A0A433CZH6_9FUNG</name>
<evidence type="ECO:0000313" key="6">
    <source>
        <dbReference type="EMBL" id="RUP43986.1"/>
    </source>
</evidence>